<feature type="binding site" evidence="5">
    <location>
        <begin position="8"/>
        <end position="15"/>
    </location>
    <ligand>
        <name>substrate</name>
    </ligand>
</feature>
<evidence type="ECO:0000313" key="8">
    <source>
        <dbReference type="Proteomes" id="UP000305202"/>
    </source>
</evidence>
<dbReference type="RefSeq" id="WP_136992015.1">
    <property type="nucleotide sequence ID" value="NZ_SZPQ01000035.1"/>
</dbReference>
<protein>
    <recommendedName>
        <fullName evidence="5 6">2,3-bisphosphoglycerate-dependent phosphoglycerate mutase</fullName>
        <shortName evidence="5">BPG-dependent PGAM</shortName>
        <shortName evidence="5">PGAM</shortName>
        <shortName evidence="5">Phosphoglyceromutase</shortName>
        <shortName evidence="5">dPGM</shortName>
        <ecNumber evidence="5 6">5.4.2.11</ecNumber>
    </recommendedName>
</protein>
<dbReference type="InterPro" id="IPR005952">
    <property type="entry name" value="Phosphogly_mut1"/>
</dbReference>
<name>A0ABY2SH81_9HYPH</name>
<comment type="subunit">
    <text evidence="5">Homodimer.</text>
</comment>
<reference evidence="7 8" key="1">
    <citation type="submission" date="2019-04" db="EMBL/GenBank/DDBJ databases">
        <authorList>
            <person name="Li M."/>
            <person name="Gao C."/>
        </authorList>
    </citation>
    <scope>NUCLEOTIDE SEQUENCE [LARGE SCALE GENOMIC DNA]</scope>
    <source>
        <strain evidence="7 8">BGMRC 2031</strain>
    </source>
</reference>
<dbReference type="CDD" id="cd07067">
    <property type="entry name" value="HP_PGM_like"/>
    <property type="match status" value="1"/>
</dbReference>
<proteinExistence type="inferred from homology"/>
<dbReference type="PANTHER" id="PTHR11931">
    <property type="entry name" value="PHOSPHOGLYCERATE MUTASE"/>
    <property type="match status" value="1"/>
</dbReference>
<sequence>MPSLVLLRHGESLWNKENRFTGWTDIPLTHKGRDEARHAASLMKKDGMVFDAVCASVLTRTIHTAWIILDEMQSQWLPVDKSWRLNERHYGALQGLNKTETAERFGNALVQQWRGSYDIPPPAMSLRDPRYAGRDRRYAHLAPENIPVAESLKMTVDRVSVYWRDTLFPRLNNGERLLVIAHKNSLRALIKYISRLSATEIGDVHIPTGIPIMYEFDKNGTAAKPYFLGKTRLLI</sequence>
<evidence type="ECO:0000256" key="2">
    <source>
        <dbReference type="ARBA" id="ARBA00022432"/>
    </source>
</evidence>
<dbReference type="NCBIfam" id="TIGR01258">
    <property type="entry name" value="pgm_1"/>
    <property type="match status" value="1"/>
</dbReference>
<keyword evidence="3 5" id="KW-0324">Glycolysis</keyword>
<dbReference type="GO" id="GO:0004619">
    <property type="term" value="F:phosphoglycerate mutase activity"/>
    <property type="evidence" value="ECO:0007669"/>
    <property type="project" value="UniProtKB-EC"/>
</dbReference>
<evidence type="ECO:0000256" key="5">
    <source>
        <dbReference type="HAMAP-Rule" id="MF_01039"/>
    </source>
</evidence>
<dbReference type="HAMAP" id="MF_01039">
    <property type="entry name" value="PGAM_GpmA"/>
    <property type="match status" value="1"/>
</dbReference>
<comment type="caution">
    <text evidence="7">The sequence shown here is derived from an EMBL/GenBank/DDBJ whole genome shotgun (WGS) entry which is preliminary data.</text>
</comment>
<dbReference type="Pfam" id="PF00300">
    <property type="entry name" value="His_Phos_1"/>
    <property type="match status" value="1"/>
</dbReference>
<comment type="similarity">
    <text evidence="1 5">Belongs to the phosphoglycerate mutase family. BPG-dependent PGAM subfamily.</text>
</comment>
<comment type="function">
    <text evidence="5 6">Catalyzes the interconversion of 2-phosphoglycerate and 3-phosphoglycerate.</text>
</comment>
<dbReference type="InterPro" id="IPR013078">
    <property type="entry name" value="His_Pase_superF_clade-1"/>
</dbReference>
<evidence type="ECO:0000256" key="3">
    <source>
        <dbReference type="ARBA" id="ARBA00023152"/>
    </source>
</evidence>
<gene>
    <name evidence="5 7" type="primary">gpmA</name>
    <name evidence="7" type="ORF">FCN80_19825</name>
</gene>
<evidence type="ECO:0000313" key="7">
    <source>
        <dbReference type="EMBL" id="TKI03967.1"/>
    </source>
</evidence>
<dbReference type="Gene3D" id="3.40.50.1240">
    <property type="entry name" value="Phosphoglycerate mutase-like"/>
    <property type="match status" value="1"/>
</dbReference>
<comment type="catalytic activity">
    <reaction evidence="5 6">
        <text>(2R)-2-phosphoglycerate = (2R)-3-phosphoglycerate</text>
        <dbReference type="Rhea" id="RHEA:15901"/>
        <dbReference type="ChEBI" id="CHEBI:58272"/>
        <dbReference type="ChEBI" id="CHEBI:58289"/>
        <dbReference type="EC" id="5.4.2.11"/>
    </reaction>
</comment>
<evidence type="ECO:0000256" key="4">
    <source>
        <dbReference type="ARBA" id="ARBA00023235"/>
    </source>
</evidence>
<feature type="binding site" evidence="5">
    <location>
        <position position="60"/>
    </location>
    <ligand>
        <name>substrate</name>
    </ligand>
</feature>
<feature type="binding site" evidence="5">
    <location>
        <begin position="21"/>
        <end position="22"/>
    </location>
    <ligand>
        <name>substrate</name>
    </ligand>
</feature>
<dbReference type="PROSITE" id="PS00175">
    <property type="entry name" value="PG_MUTASE"/>
    <property type="match status" value="1"/>
</dbReference>
<dbReference type="InterPro" id="IPR029033">
    <property type="entry name" value="His_PPase_superfam"/>
</dbReference>
<evidence type="ECO:0000256" key="6">
    <source>
        <dbReference type="RuleBase" id="RU004512"/>
    </source>
</evidence>
<comment type="caution">
    <text evidence="5">Lacks conserved residue(s) required for the propagation of feature annotation.</text>
</comment>
<evidence type="ECO:0000256" key="1">
    <source>
        <dbReference type="ARBA" id="ARBA00006717"/>
    </source>
</evidence>
<accession>A0ABY2SH81</accession>
<dbReference type="InterPro" id="IPR001345">
    <property type="entry name" value="PG/BPGM_mutase_AS"/>
</dbReference>
<feature type="active site" description="Tele-phosphohistidine intermediate" evidence="5">
    <location>
        <position position="9"/>
    </location>
</feature>
<feature type="binding site" evidence="5">
    <location>
        <position position="98"/>
    </location>
    <ligand>
        <name>substrate</name>
    </ligand>
</feature>
<keyword evidence="2 5" id="KW-0312">Gluconeogenesis</keyword>
<dbReference type="SMART" id="SM00855">
    <property type="entry name" value="PGAM"/>
    <property type="match status" value="1"/>
</dbReference>
<comment type="pathway">
    <text evidence="5 6">Carbohydrate degradation; glycolysis; pyruvate from D-glyceraldehyde 3-phosphate: step 3/5.</text>
</comment>
<dbReference type="NCBIfam" id="NF010713">
    <property type="entry name" value="PRK14115.1"/>
    <property type="match status" value="1"/>
</dbReference>
<keyword evidence="4 5" id="KW-0413">Isomerase</keyword>
<dbReference type="Proteomes" id="UP000305202">
    <property type="component" value="Unassembled WGS sequence"/>
</dbReference>
<dbReference type="EMBL" id="SZPQ01000035">
    <property type="protein sequence ID" value="TKI03967.1"/>
    <property type="molecule type" value="Genomic_DNA"/>
</dbReference>
<keyword evidence="8" id="KW-1185">Reference proteome</keyword>
<organism evidence="7 8">
    <name type="scientific">Martelella alba</name>
    <dbReference type="NCBI Taxonomy" id="2590451"/>
    <lineage>
        <taxon>Bacteria</taxon>
        <taxon>Pseudomonadati</taxon>
        <taxon>Pseudomonadota</taxon>
        <taxon>Alphaproteobacteria</taxon>
        <taxon>Hyphomicrobiales</taxon>
        <taxon>Aurantimonadaceae</taxon>
        <taxon>Martelella</taxon>
    </lineage>
</organism>
<dbReference type="EC" id="5.4.2.11" evidence="5 6"/>
<dbReference type="PIRSF" id="PIRSF000709">
    <property type="entry name" value="6PFK_2-Ptase"/>
    <property type="match status" value="1"/>
</dbReference>
<feature type="active site" description="Proton donor/acceptor" evidence="5">
    <location>
        <position position="87"/>
    </location>
</feature>
<dbReference type="SUPFAM" id="SSF53254">
    <property type="entry name" value="Phosphoglycerate mutase-like"/>
    <property type="match status" value="1"/>
</dbReference>
<feature type="binding site" evidence="5">
    <location>
        <begin position="87"/>
        <end position="90"/>
    </location>
    <ligand>
        <name>substrate</name>
    </ligand>
</feature>
<feature type="site" description="Transition state stabilizer" evidence="5">
    <location>
        <position position="182"/>
    </location>
</feature>